<protein>
    <submittedName>
        <fullName evidence="2">DUF4367 domain-containing protein</fullName>
    </submittedName>
</protein>
<accession>A0ABW3L5I3</accession>
<dbReference type="Proteomes" id="UP001596990">
    <property type="component" value="Unassembled WGS sequence"/>
</dbReference>
<reference evidence="3" key="1">
    <citation type="journal article" date="2019" name="Int. J. Syst. Evol. Microbiol.">
        <title>The Global Catalogue of Microorganisms (GCM) 10K type strain sequencing project: providing services to taxonomists for standard genome sequencing and annotation.</title>
        <authorList>
            <consortium name="The Broad Institute Genomics Platform"/>
            <consortium name="The Broad Institute Genome Sequencing Center for Infectious Disease"/>
            <person name="Wu L."/>
            <person name="Ma J."/>
        </authorList>
    </citation>
    <scope>NUCLEOTIDE SEQUENCE [LARGE SCALE GENOMIC DNA]</scope>
    <source>
        <strain evidence="3">CCUG 56607</strain>
    </source>
</reference>
<evidence type="ECO:0000313" key="3">
    <source>
        <dbReference type="Proteomes" id="UP001596990"/>
    </source>
</evidence>
<dbReference type="Pfam" id="PF14285">
    <property type="entry name" value="DUF4367"/>
    <property type="match status" value="1"/>
</dbReference>
<proteinExistence type="predicted"/>
<dbReference type="InterPro" id="IPR025377">
    <property type="entry name" value="DUF4367"/>
</dbReference>
<gene>
    <name evidence="2" type="ORF">ACFQ2J_16295</name>
</gene>
<keyword evidence="3" id="KW-1185">Reference proteome</keyword>
<evidence type="ECO:0000313" key="2">
    <source>
        <dbReference type="EMBL" id="MFD1020749.1"/>
    </source>
</evidence>
<dbReference type="RefSeq" id="WP_386062987.1">
    <property type="nucleotide sequence ID" value="NZ_JBHTKL010000006.1"/>
</dbReference>
<dbReference type="EMBL" id="JBHTKL010000006">
    <property type="protein sequence ID" value="MFD1020749.1"/>
    <property type="molecule type" value="Genomic_DNA"/>
</dbReference>
<evidence type="ECO:0000259" key="1">
    <source>
        <dbReference type="Pfam" id="PF14285"/>
    </source>
</evidence>
<comment type="caution">
    <text evidence="2">The sequence shown here is derived from an EMBL/GenBank/DDBJ whole genome shotgun (WGS) entry which is preliminary data.</text>
</comment>
<name>A0ABW3L5I3_9BACI</name>
<feature type="domain" description="DUF4367" evidence="1">
    <location>
        <begin position="87"/>
        <end position="150"/>
    </location>
</feature>
<sequence>MRKYIGAMIMMSILVTGCSGRIPELEEFNPTSLKQEIQHVNFQMQLPHKLPFDVSSFEVYHSPLSLPMIEIVFIGEEENRLSLMIMDAEVASINTDKYEGIKIGNKTGSYIESDDGKTLIWSSEGVSYELQLLDGDHDYSKAHLIAVAESFFP</sequence>
<dbReference type="PROSITE" id="PS51257">
    <property type="entry name" value="PROKAR_LIPOPROTEIN"/>
    <property type="match status" value="1"/>
</dbReference>
<organism evidence="2 3">
    <name type="scientific">Thalassobacillus hwangdonensis</name>
    <dbReference type="NCBI Taxonomy" id="546108"/>
    <lineage>
        <taxon>Bacteria</taxon>
        <taxon>Bacillati</taxon>
        <taxon>Bacillota</taxon>
        <taxon>Bacilli</taxon>
        <taxon>Bacillales</taxon>
        <taxon>Bacillaceae</taxon>
        <taxon>Thalassobacillus</taxon>
    </lineage>
</organism>